<evidence type="ECO:0000313" key="2">
    <source>
        <dbReference type="EMBL" id="QJW98925.1"/>
    </source>
</evidence>
<dbReference type="Proteomes" id="UP000503447">
    <property type="component" value="Chromosome"/>
</dbReference>
<organism evidence="2 3">
    <name type="scientific">Frigoriglobus tundricola</name>
    <dbReference type="NCBI Taxonomy" id="2774151"/>
    <lineage>
        <taxon>Bacteria</taxon>
        <taxon>Pseudomonadati</taxon>
        <taxon>Planctomycetota</taxon>
        <taxon>Planctomycetia</taxon>
        <taxon>Gemmatales</taxon>
        <taxon>Gemmataceae</taxon>
        <taxon>Frigoriglobus</taxon>
    </lineage>
</organism>
<dbReference type="PROSITE" id="PS01125">
    <property type="entry name" value="ROK"/>
    <property type="match status" value="1"/>
</dbReference>
<accession>A0A6M5YY56</accession>
<protein>
    <submittedName>
        <fullName evidence="2">ROK family sugar kinase or transcriptional regulator</fullName>
    </submittedName>
</protein>
<dbReference type="Pfam" id="PF00480">
    <property type="entry name" value="ROK"/>
    <property type="match status" value="1"/>
</dbReference>
<sequence>MYLGIEIGGTKLQLGLGHGDGHIVSLWRGVVNPADGGEGIRRQIAAAVPELLARANTDRGTLRGAGIGFGGPTDDATRTVIKSHQIQGWDGFPLADWVSDVVGVPAVLCNDADVAGLGEALFGAGQGLSPVFYITIGSGIGGGLIIDGQIYRGVGRGAAEIGHLQVFAEGTERDRYMMALEDCASGWAIAKAGAEWVAAREYRDTPLKRLANGDPANVTGSLVAQAAREGDEDALGIIHNARNAVVQALCQVIVLLCPQRIVIGGGVSLMGEELFFEPVRRFVARDVFPPFARLTDIVPAALGEEVVVHGALALARQKLGG</sequence>
<dbReference type="CDD" id="cd23763">
    <property type="entry name" value="ASKHA_ATPase_ROK"/>
    <property type="match status" value="1"/>
</dbReference>
<evidence type="ECO:0000313" key="3">
    <source>
        <dbReference type="Proteomes" id="UP000503447"/>
    </source>
</evidence>
<dbReference type="InterPro" id="IPR049874">
    <property type="entry name" value="ROK_cs"/>
</dbReference>
<gene>
    <name evidence="2" type="ORF">FTUN_6520</name>
</gene>
<keyword evidence="3" id="KW-1185">Reference proteome</keyword>
<dbReference type="Gene3D" id="3.30.420.40">
    <property type="match status" value="2"/>
</dbReference>
<keyword evidence="2" id="KW-0808">Transferase</keyword>
<name>A0A6M5YY56_9BACT</name>
<keyword evidence="2" id="KW-0418">Kinase</keyword>
<comment type="similarity">
    <text evidence="1">Belongs to the ROK (NagC/XylR) family.</text>
</comment>
<dbReference type="GO" id="GO:0016301">
    <property type="term" value="F:kinase activity"/>
    <property type="evidence" value="ECO:0007669"/>
    <property type="project" value="UniProtKB-KW"/>
</dbReference>
<dbReference type="EMBL" id="CP053452">
    <property type="protein sequence ID" value="QJW98925.1"/>
    <property type="molecule type" value="Genomic_DNA"/>
</dbReference>
<dbReference type="AlphaFoldDB" id="A0A6M5YY56"/>
<dbReference type="SUPFAM" id="SSF53067">
    <property type="entry name" value="Actin-like ATPase domain"/>
    <property type="match status" value="1"/>
</dbReference>
<dbReference type="InterPro" id="IPR000600">
    <property type="entry name" value="ROK"/>
</dbReference>
<dbReference type="InterPro" id="IPR043129">
    <property type="entry name" value="ATPase_NBD"/>
</dbReference>
<dbReference type="RefSeq" id="WP_171473994.1">
    <property type="nucleotide sequence ID" value="NZ_CP053452.2"/>
</dbReference>
<dbReference type="PANTHER" id="PTHR18964">
    <property type="entry name" value="ROK (REPRESSOR, ORF, KINASE) FAMILY"/>
    <property type="match status" value="1"/>
</dbReference>
<reference evidence="3" key="1">
    <citation type="submission" date="2020-05" db="EMBL/GenBank/DDBJ databases">
        <title>Frigoriglobus tundricola gen. nov., sp. nov., a psychrotolerant cellulolytic planctomycete of the family Gemmataceae with two divergent copies of 16S rRNA gene.</title>
        <authorList>
            <person name="Kulichevskaya I.S."/>
            <person name="Ivanova A.A."/>
            <person name="Naumoff D.G."/>
            <person name="Beletsky A.V."/>
            <person name="Rijpstra W.I.C."/>
            <person name="Sinninghe Damste J.S."/>
            <person name="Mardanov A.V."/>
            <person name="Ravin N.V."/>
            <person name="Dedysh S.N."/>
        </authorList>
    </citation>
    <scope>NUCLEOTIDE SEQUENCE [LARGE SCALE GENOMIC DNA]</scope>
    <source>
        <strain evidence="3">PL17</strain>
    </source>
</reference>
<proteinExistence type="inferred from homology"/>
<dbReference type="PANTHER" id="PTHR18964:SF149">
    <property type="entry name" value="BIFUNCTIONAL UDP-N-ACETYLGLUCOSAMINE 2-EPIMERASE_N-ACETYLMANNOSAMINE KINASE"/>
    <property type="match status" value="1"/>
</dbReference>
<evidence type="ECO:0000256" key="1">
    <source>
        <dbReference type="ARBA" id="ARBA00006479"/>
    </source>
</evidence>
<dbReference type="KEGG" id="ftj:FTUN_6520"/>